<dbReference type="Pfam" id="PF13193">
    <property type="entry name" value="AMP-binding_C"/>
    <property type="match status" value="1"/>
</dbReference>
<keyword evidence="4" id="KW-0436">Ligase</keyword>
<dbReference type="EC" id="6.2.1.3" evidence="4"/>
<dbReference type="RefSeq" id="WP_048026336.1">
    <property type="nucleotide sequence ID" value="NZ_CAJGUP010000232.1"/>
</dbReference>
<reference evidence="4 5" key="1">
    <citation type="submission" date="2015-09" db="EMBL/GenBank/DDBJ databases">
        <authorList>
            <person name="Jackson K.R."/>
            <person name="Lunt B.L."/>
            <person name="Fisher J.N.B."/>
            <person name="Gardner A.V."/>
            <person name="Bailey M.E."/>
            <person name="Deus L.M."/>
            <person name="Earl A.S."/>
            <person name="Gibby P.D."/>
            <person name="Hartmann K.A."/>
            <person name="Liu J.E."/>
            <person name="Manci A.M."/>
            <person name="Nielsen D.A."/>
            <person name="Solomon M.B."/>
            <person name="Breakwell D.P."/>
            <person name="Burnett S.H."/>
            <person name="Grose J.H."/>
        </authorList>
    </citation>
    <scope>NUCLEOTIDE SEQUENCE [LARGE SCALE GENOMIC DNA]</scope>
    <source>
        <strain evidence="4 5">2789STDY5608636</strain>
    </source>
</reference>
<dbReference type="InterPro" id="IPR042099">
    <property type="entry name" value="ANL_N_sf"/>
</dbReference>
<dbReference type="Pfam" id="PF00501">
    <property type="entry name" value="AMP-binding"/>
    <property type="match status" value="1"/>
</dbReference>
<dbReference type="EMBL" id="CYTV01000007">
    <property type="protein sequence ID" value="CUI92056.1"/>
    <property type="molecule type" value="Genomic_DNA"/>
</dbReference>
<proteinExistence type="predicted"/>
<sequence>MSGASLDKPPRIPALLARAARDYPERAALVCGTHRIGYQRYARQIRATASRLREATRLNDRVATLLGNSDLACVMTLALQCAGKQHVPLNPLYTARELEFILRDARPALLVADDASAAVAAPLATALGIRLVMEQEARSWMEAGPGGPDTPMDDAEAQAPALLQYTGGTTGQPKGVILGRDAIATNVRQRELVLPTRYGADSVLCAMPLFHSYGMAMGLFLAVSAAATLVLLPRYRPDDVFDAIERERITLFPGSPTIYTGLLGHARFAHTDWSSLRACYSGSAPLAEEVHRRWEAAVGAPIYEGYGQTEAGPILTYNGPAGTRHGSVGMPVAGTEVQVVDLASGTTVLPPGQRGEIRARGPQIMQGYLERPDATAEALRDGWLYTGDIGEFAQDGFLYIRDRKKDLVISGGYNIYPREVDEVLFLHPDVAEAAAVGWPDSYRGEVIRAFVVLRPGAAVDEAGLIAHCQSNLARYKVPAVICILDALPYTGANKVDKKALRAA</sequence>
<dbReference type="InterPro" id="IPR025110">
    <property type="entry name" value="AMP-bd_C"/>
</dbReference>
<gene>
    <name evidence="4" type="primary">fadD_3</name>
    <name evidence="3" type="ORF">BBN53_13595</name>
    <name evidence="4" type="ORF">ERS370011_02879</name>
</gene>
<evidence type="ECO:0000259" key="2">
    <source>
        <dbReference type="Pfam" id="PF13193"/>
    </source>
</evidence>
<dbReference type="SUPFAM" id="SSF56801">
    <property type="entry name" value="Acetyl-CoA synthetase-like"/>
    <property type="match status" value="1"/>
</dbReference>
<dbReference type="Gene3D" id="3.30.300.30">
    <property type="match status" value="1"/>
</dbReference>
<dbReference type="PANTHER" id="PTHR43767:SF1">
    <property type="entry name" value="NONRIBOSOMAL PEPTIDE SYNTHASE PES1 (EUROFUNG)-RELATED"/>
    <property type="match status" value="1"/>
</dbReference>
<name>A0A0J6EYH9_9BORD</name>
<evidence type="ECO:0000313" key="3">
    <source>
        <dbReference type="EMBL" id="ANY16828.1"/>
    </source>
</evidence>
<accession>A0A0J6EYH9</accession>
<dbReference type="InterPro" id="IPR020845">
    <property type="entry name" value="AMP-binding_CS"/>
</dbReference>
<dbReference type="PANTHER" id="PTHR43767">
    <property type="entry name" value="LONG-CHAIN-FATTY-ACID--COA LIGASE"/>
    <property type="match status" value="1"/>
</dbReference>
<protein>
    <submittedName>
        <fullName evidence="4">Long-chain-fatty-acid--CoA ligase</fullName>
        <ecNumber evidence="4">6.2.1.3</ecNumber>
    </submittedName>
</protein>
<dbReference type="InterPro" id="IPR050237">
    <property type="entry name" value="ATP-dep_AMP-bd_enzyme"/>
</dbReference>
<dbReference type="Proteomes" id="UP000092950">
    <property type="component" value="Chromosome"/>
</dbReference>
<dbReference type="Gene3D" id="3.40.50.12780">
    <property type="entry name" value="N-terminal domain of ligase-like"/>
    <property type="match status" value="1"/>
</dbReference>
<dbReference type="GO" id="GO:0004467">
    <property type="term" value="F:long-chain fatty acid-CoA ligase activity"/>
    <property type="evidence" value="ECO:0007669"/>
    <property type="project" value="UniProtKB-EC"/>
</dbReference>
<feature type="domain" description="AMP-binding enzyme C-terminal" evidence="2">
    <location>
        <begin position="419"/>
        <end position="494"/>
    </location>
</feature>
<dbReference type="Proteomes" id="UP000053096">
    <property type="component" value="Unassembled WGS sequence"/>
</dbReference>
<keyword evidence="6" id="KW-1185">Reference proteome</keyword>
<accession>A0A0M7G9C5</accession>
<dbReference type="InterPro" id="IPR045851">
    <property type="entry name" value="AMP-bd_C_sf"/>
</dbReference>
<feature type="domain" description="AMP-dependent synthetase/ligase" evidence="1">
    <location>
        <begin position="17"/>
        <end position="369"/>
    </location>
</feature>
<dbReference type="KEGG" id="bpdz:BBN53_13595"/>
<dbReference type="PROSITE" id="PS00455">
    <property type="entry name" value="AMP_BINDING"/>
    <property type="match status" value="1"/>
</dbReference>
<evidence type="ECO:0000313" key="6">
    <source>
        <dbReference type="Proteomes" id="UP000092950"/>
    </source>
</evidence>
<dbReference type="EMBL" id="CP016440">
    <property type="protein sequence ID" value="ANY16828.1"/>
    <property type="molecule type" value="Genomic_DNA"/>
</dbReference>
<reference evidence="3 6" key="2">
    <citation type="submission" date="2016-07" db="EMBL/GenBank/DDBJ databases">
        <title>Complete genome sequences of Bordetella pseudohinzii.</title>
        <authorList>
            <person name="Spilker T."/>
            <person name="Darrah R."/>
            <person name="LiPuma J.J."/>
        </authorList>
    </citation>
    <scope>NUCLEOTIDE SEQUENCE [LARGE SCALE GENOMIC DNA]</scope>
    <source>
        <strain evidence="3 6">HI4681</strain>
    </source>
</reference>
<organism evidence="4 5">
    <name type="scientific">Bordetella pseudohinzii</name>
    <dbReference type="NCBI Taxonomy" id="1331258"/>
    <lineage>
        <taxon>Bacteria</taxon>
        <taxon>Pseudomonadati</taxon>
        <taxon>Pseudomonadota</taxon>
        <taxon>Betaproteobacteria</taxon>
        <taxon>Burkholderiales</taxon>
        <taxon>Alcaligenaceae</taxon>
        <taxon>Bordetella</taxon>
    </lineage>
</organism>
<dbReference type="InterPro" id="IPR000873">
    <property type="entry name" value="AMP-dep_synth/lig_dom"/>
</dbReference>
<evidence type="ECO:0000259" key="1">
    <source>
        <dbReference type="Pfam" id="PF00501"/>
    </source>
</evidence>
<evidence type="ECO:0000313" key="4">
    <source>
        <dbReference type="EMBL" id="CUI92056.1"/>
    </source>
</evidence>
<evidence type="ECO:0000313" key="5">
    <source>
        <dbReference type="Proteomes" id="UP000053096"/>
    </source>
</evidence>
<dbReference type="OrthoDB" id="9766486at2"/>
<dbReference type="AlphaFoldDB" id="A0A0J6EYH9"/>